<dbReference type="InterPro" id="IPR052951">
    <property type="entry name" value="Tellurite_res_ion_channel"/>
</dbReference>
<protein>
    <submittedName>
        <fullName evidence="6">C4-dicarboxylate ABC transporter</fullName>
    </submittedName>
</protein>
<name>A0A6L6Q4U4_9BURK</name>
<evidence type="ECO:0000256" key="5">
    <source>
        <dbReference type="SAM" id="Phobius"/>
    </source>
</evidence>
<feature type="transmembrane region" description="Helical" evidence="5">
    <location>
        <begin position="174"/>
        <end position="196"/>
    </location>
</feature>
<evidence type="ECO:0000256" key="4">
    <source>
        <dbReference type="ARBA" id="ARBA00023136"/>
    </source>
</evidence>
<dbReference type="PANTHER" id="PTHR37955">
    <property type="entry name" value="TELLURITE RESISTANCE PROTEIN TEHA"/>
    <property type="match status" value="1"/>
</dbReference>
<evidence type="ECO:0000313" key="6">
    <source>
        <dbReference type="EMBL" id="MTW04152.1"/>
    </source>
</evidence>
<evidence type="ECO:0000256" key="2">
    <source>
        <dbReference type="ARBA" id="ARBA00022692"/>
    </source>
</evidence>
<reference evidence="6 7" key="1">
    <citation type="submission" date="2019-11" db="EMBL/GenBank/DDBJ databases">
        <title>Type strains purchased from KCTC, JCM and DSMZ.</title>
        <authorList>
            <person name="Lu H."/>
        </authorList>
    </citation>
    <scope>NUCLEOTIDE SEQUENCE [LARGE SCALE GENOMIC DNA]</scope>
    <source>
        <strain evidence="6 7">KCTC 42409</strain>
    </source>
</reference>
<evidence type="ECO:0000256" key="3">
    <source>
        <dbReference type="ARBA" id="ARBA00022989"/>
    </source>
</evidence>
<sequence>METTPRTAGQSVRHLPVNLFASVMGIAGLALAWRLAEPAYGASPAIGQITGAAAVVVFIALAAAYSTKLIRFPDAVRHEFRHPVAGNFFGTIGIGLLLLSAVLGAWNSTLQQAVWLIGVAATLSLGFIMAARLLGGGGGHAAAVPAWLIPGVAALDIVVTGATMPMAWAHDINVLAAAIGSVMAVVLFVMIFARLVQHEPLPAGMTPSLMVMIAPFEVGFLAYLNLRHEVDLFAALLFWFGLFLFAVLSVRVFRPSVPFGPAWWGISFPLAALANAALKYADATGSPLLAWLAAALLAFLTVAIGVLAVRTVHSLVKGQLLVQ</sequence>
<dbReference type="EMBL" id="WNLA01000013">
    <property type="protein sequence ID" value="MTW04152.1"/>
    <property type="molecule type" value="Genomic_DNA"/>
</dbReference>
<dbReference type="GO" id="GO:0005886">
    <property type="term" value="C:plasma membrane"/>
    <property type="evidence" value="ECO:0007669"/>
    <property type="project" value="TreeGrafter"/>
</dbReference>
<feature type="transmembrane region" description="Helical" evidence="5">
    <location>
        <begin position="146"/>
        <end position="168"/>
    </location>
</feature>
<keyword evidence="4 5" id="KW-0472">Membrane</keyword>
<dbReference type="InterPro" id="IPR038665">
    <property type="entry name" value="Voltage-dep_anion_channel_sf"/>
</dbReference>
<feature type="transmembrane region" description="Helical" evidence="5">
    <location>
        <begin position="12"/>
        <end position="33"/>
    </location>
</feature>
<comment type="subcellular location">
    <subcellularLocation>
        <location evidence="1">Membrane</location>
        <topology evidence="1">Multi-pass membrane protein</topology>
    </subcellularLocation>
</comment>
<feature type="transmembrane region" description="Helical" evidence="5">
    <location>
        <begin position="45"/>
        <end position="65"/>
    </location>
</feature>
<dbReference type="OrthoDB" id="309023at2"/>
<dbReference type="RefSeq" id="WP_155440500.1">
    <property type="nucleotide sequence ID" value="NZ_WNLA01000013.1"/>
</dbReference>
<dbReference type="Pfam" id="PF03595">
    <property type="entry name" value="SLAC1"/>
    <property type="match status" value="1"/>
</dbReference>
<feature type="transmembrane region" description="Helical" evidence="5">
    <location>
        <begin position="208"/>
        <end position="226"/>
    </location>
</feature>
<comment type="caution">
    <text evidence="6">The sequence shown here is derived from an EMBL/GenBank/DDBJ whole genome shotgun (WGS) entry which is preliminary data.</text>
</comment>
<feature type="transmembrane region" description="Helical" evidence="5">
    <location>
        <begin position="288"/>
        <end position="309"/>
    </location>
</feature>
<dbReference type="InterPro" id="IPR004695">
    <property type="entry name" value="SLAC1/Mae1/Ssu1/TehA"/>
</dbReference>
<feature type="transmembrane region" description="Helical" evidence="5">
    <location>
        <begin position="232"/>
        <end position="250"/>
    </location>
</feature>
<dbReference type="GO" id="GO:0046583">
    <property type="term" value="F:monoatomic cation efflux transmembrane transporter activity"/>
    <property type="evidence" value="ECO:0007669"/>
    <property type="project" value="TreeGrafter"/>
</dbReference>
<dbReference type="Proteomes" id="UP000484015">
    <property type="component" value="Unassembled WGS sequence"/>
</dbReference>
<feature type="transmembrane region" description="Helical" evidence="5">
    <location>
        <begin position="112"/>
        <end position="134"/>
    </location>
</feature>
<proteinExistence type="predicted"/>
<dbReference type="PANTHER" id="PTHR37955:SF1">
    <property type="entry name" value="DEP DOMAIN-CONTAINING PROTEIN"/>
    <property type="match status" value="1"/>
</dbReference>
<dbReference type="Gene3D" id="1.50.10.150">
    <property type="entry name" value="Voltage-dependent anion channel"/>
    <property type="match status" value="1"/>
</dbReference>
<organism evidence="6 7">
    <name type="scientific">Pseudoduganella ginsengisoli</name>
    <dbReference type="NCBI Taxonomy" id="1462440"/>
    <lineage>
        <taxon>Bacteria</taxon>
        <taxon>Pseudomonadati</taxon>
        <taxon>Pseudomonadota</taxon>
        <taxon>Betaproteobacteria</taxon>
        <taxon>Burkholderiales</taxon>
        <taxon>Oxalobacteraceae</taxon>
        <taxon>Telluria group</taxon>
        <taxon>Pseudoduganella</taxon>
    </lineage>
</organism>
<gene>
    <name evidence="6" type="ORF">GM668_18890</name>
</gene>
<feature type="transmembrane region" description="Helical" evidence="5">
    <location>
        <begin position="86"/>
        <end position="106"/>
    </location>
</feature>
<keyword evidence="3 5" id="KW-1133">Transmembrane helix</keyword>
<evidence type="ECO:0000256" key="1">
    <source>
        <dbReference type="ARBA" id="ARBA00004141"/>
    </source>
</evidence>
<keyword evidence="7" id="KW-1185">Reference proteome</keyword>
<dbReference type="CDD" id="cd09323">
    <property type="entry name" value="TDT_SLAC1_like"/>
    <property type="match status" value="1"/>
</dbReference>
<dbReference type="AlphaFoldDB" id="A0A6L6Q4U4"/>
<keyword evidence="2 5" id="KW-0812">Transmembrane</keyword>
<evidence type="ECO:0000313" key="7">
    <source>
        <dbReference type="Proteomes" id="UP000484015"/>
    </source>
</evidence>
<accession>A0A6L6Q4U4</accession>